<comment type="caution">
    <text evidence="1">The sequence shown here is derived from an EMBL/GenBank/DDBJ whole genome shotgun (WGS) entry which is preliminary data.</text>
</comment>
<sequence length="289" mass="30953">MNHAGAPREGVSEGLKWGAVGDGDAERLCVAFMGYGGWLEPFEYGLFTRLAQQLAARIVIVESPGLGAAGTRLSPGERAALLGGSFAPVGRRMLRSALAGLRAVGTDPDQGIHILGYSMGASVAAAATSVATNDLTIRTLTLVEPIAIKAWVPWRLLKASSDELRERDESTRLSHRLPDAVGRWDPEPPGLRPARSHLDQALLPAALCWPTIPAYLTSIGRTRPDLRVLIINGDTSRMSPRASVHRMLRSAQATGMSISAGTIRGGHLFWHDVALLHEAGEQVLALWDP</sequence>
<reference evidence="2" key="1">
    <citation type="submission" date="2016-07" db="EMBL/GenBank/DDBJ databases">
        <authorList>
            <person name="Florea S."/>
            <person name="Webb J.S."/>
            <person name="Jaromczyk J."/>
            <person name="Schardl C.L."/>
        </authorList>
    </citation>
    <scope>NUCLEOTIDE SEQUENCE [LARGE SCALE GENOMIC DNA]</scope>
    <source>
        <strain evidence="2">IPBSL-7</strain>
    </source>
</reference>
<dbReference type="Gene3D" id="3.40.50.1820">
    <property type="entry name" value="alpha/beta hydrolase"/>
    <property type="match status" value="1"/>
</dbReference>
<dbReference type="InterPro" id="IPR029058">
    <property type="entry name" value="AB_hydrolase_fold"/>
</dbReference>
<dbReference type="AlphaFoldDB" id="A0A1C0ARL8"/>
<dbReference type="RefSeq" id="WP_068749515.1">
    <property type="nucleotide sequence ID" value="NZ_LR214441.1"/>
</dbReference>
<organism evidence="1 2">
    <name type="scientific">Tessaracoccus lapidicaptus</name>
    <dbReference type="NCBI Taxonomy" id="1427523"/>
    <lineage>
        <taxon>Bacteria</taxon>
        <taxon>Bacillati</taxon>
        <taxon>Actinomycetota</taxon>
        <taxon>Actinomycetes</taxon>
        <taxon>Propionibacteriales</taxon>
        <taxon>Propionibacteriaceae</taxon>
        <taxon>Tessaracoccus</taxon>
    </lineage>
</organism>
<dbReference type="SUPFAM" id="SSF53474">
    <property type="entry name" value="alpha/beta-Hydrolases"/>
    <property type="match status" value="1"/>
</dbReference>
<dbReference type="Pfam" id="PF12697">
    <property type="entry name" value="Abhydrolase_6"/>
    <property type="match status" value="1"/>
</dbReference>
<gene>
    <name evidence="1" type="ORF">BCR15_11415</name>
</gene>
<dbReference type="InterPro" id="IPR000073">
    <property type="entry name" value="AB_hydrolase_1"/>
</dbReference>
<dbReference type="EMBL" id="MBQD01000002">
    <property type="protein sequence ID" value="OCL37074.1"/>
    <property type="molecule type" value="Genomic_DNA"/>
</dbReference>
<proteinExistence type="predicted"/>
<protein>
    <submittedName>
        <fullName evidence="1">Uncharacterized protein</fullName>
    </submittedName>
</protein>
<evidence type="ECO:0000313" key="1">
    <source>
        <dbReference type="EMBL" id="OCL37074.1"/>
    </source>
</evidence>
<evidence type="ECO:0000313" key="2">
    <source>
        <dbReference type="Proteomes" id="UP000093501"/>
    </source>
</evidence>
<accession>A0A1C0ARL8</accession>
<keyword evidence="2" id="KW-1185">Reference proteome</keyword>
<name>A0A1C0ARL8_9ACTN</name>
<dbReference type="Proteomes" id="UP000093501">
    <property type="component" value="Unassembled WGS sequence"/>
</dbReference>
<dbReference type="GO" id="GO:0003824">
    <property type="term" value="F:catalytic activity"/>
    <property type="evidence" value="ECO:0007669"/>
    <property type="project" value="UniProtKB-ARBA"/>
</dbReference>